<evidence type="ECO:0000313" key="5">
    <source>
        <dbReference type="Proteomes" id="UP000285625"/>
    </source>
</evidence>
<comment type="caution">
    <text evidence="4">The sequence shown here is derived from an EMBL/GenBank/DDBJ whole genome shotgun (WGS) entry which is preliminary data.</text>
</comment>
<dbReference type="SUPFAM" id="SSF52540">
    <property type="entry name" value="P-loop containing nucleoside triphosphate hydrolases"/>
    <property type="match status" value="1"/>
</dbReference>
<proteinExistence type="predicted"/>
<evidence type="ECO:0000259" key="3">
    <source>
        <dbReference type="PROSITE" id="PS50893"/>
    </source>
</evidence>
<dbReference type="GO" id="GO:0016887">
    <property type="term" value="F:ATP hydrolysis activity"/>
    <property type="evidence" value="ECO:0007669"/>
    <property type="project" value="InterPro"/>
</dbReference>
<dbReference type="InterPro" id="IPR027417">
    <property type="entry name" value="P-loop_NTPase"/>
</dbReference>
<gene>
    <name evidence="4" type="ORF">BUZ57_11095</name>
</gene>
<dbReference type="GO" id="GO:0005524">
    <property type="term" value="F:ATP binding"/>
    <property type="evidence" value="ECO:0007669"/>
    <property type="project" value="UniProtKB-KW"/>
</dbReference>
<dbReference type="STRING" id="1284.SHYC_07805"/>
<dbReference type="PROSITE" id="PS50893">
    <property type="entry name" value="ABC_TRANSPORTER_2"/>
    <property type="match status" value="1"/>
</dbReference>
<dbReference type="Pfam" id="PF00005">
    <property type="entry name" value="ABC_tran"/>
    <property type="match status" value="1"/>
</dbReference>
<dbReference type="AlphaFoldDB" id="A0A418JGM7"/>
<dbReference type="PANTHER" id="PTHR43038">
    <property type="entry name" value="ATP-BINDING CASSETTE, SUB-FAMILY H, MEMBER 1"/>
    <property type="match status" value="1"/>
</dbReference>
<evidence type="ECO:0000256" key="1">
    <source>
        <dbReference type="ARBA" id="ARBA00022741"/>
    </source>
</evidence>
<dbReference type="InterPro" id="IPR003439">
    <property type="entry name" value="ABC_transporter-like_ATP-bd"/>
</dbReference>
<dbReference type="EMBL" id="QXVO01000046">
    <property type="protein sequence ID" value="RIO43263.1"/>
    <property type="molecule type" value="Genomic_DNA"/>
</dbReference>
<organism evidence="4 5">
    <name type="scientific">Staphylococcus hyicus</name>
    <dbReference type="NCBI Taxonomy" id="1284"/>
    <lineage>
        <taxon>Bacteria</taxon>
        <taxon>Bacillati</taxon>
        <taxon>Bacillota</taxon>
        <taxon>Bacilli</taxon>
        <taxon>Bacillales</taxon>
        <taxon>Staphylococcaceae</taxon>
        <taxon>Staphylococcus</taxon>
    </lineage>
</organism>
<dbReference type="Gene3D" id="3.40.50.300">
    <property type="entry name" value="P-loop containing nucleotide triphosphate hydrolases"/>
    <property type="match status" value="1"/>
</dbReference>
<evidence type="ECO:0000313" key="4">
    <source>
        <dbReference type="EMBL" id="RIO43263.1"/>
    </source>
</evidence>
<keyword evidence="1" id="KW-0547">Nucleotide-binding</keyword>
<protein>
    <submittedName>
        <fullName evidence="4">ATP-binding cassette domain-containing protein</fullName>
    </submittedName>
</protein>
<dbReference type="RefSeq" id="WP_119635803.1">
    <property type="nucleotide sequence ID" value="NZ_QXVO01000046.1"/>
</dbReference>
<accession>A0A418JGM7</accession>
<reference evidence="4 5" key="1">
    <citation type="journal article" date="2016" name="Front. Microbiol.">
        <title>Comprehensive Phylogenetic Analysis of Bovine Non-aureus Staphylococci Species Based on Whole-Genome Sequencing.</title>
        <authorList>
            <person name="Naushad S."/>
            <person name="Barkema H.W."/>
            <person name="Luby C."/>
            <person name="Condas L.A."/>
            <person name="Nobrega D.B."/>
            <person name="Carson D.A."/>
            <person name="De Buck J."/>
        </authorList>
    </citation>
    <scope>NUCLEOTIDE SEQUENCE [LARGE SCALE GENOMIC DNA]</scope>
    <source>
        <strain evidence="4 5">SNUC 5959</strain>
    </source>
</reference>
<dbReference type="SMART" id="SM00382">
    <property type="entry name" value="AAA"/>
    <property type="match status" value="1"/>
</dbReference>
<dbReference type="InterPro" id="IPR003593">
    <property type="entry name" value="AAA+_ATPase"/>
</dbReference>
<dbReference type="PANTHER" id="PTHR43038:SF3">
    <property type="entry name" value="ABC TRANSPORTER G FAMILY MEMBER 20 ISOFORM X1"/>
    <property type="match status" value="1"/>
</dbReference>
<feature type="domain" description="ABC transporter" evidence="3">
    <location>
        <begin position="2"/>
        <end position="197"/>
    </location>
</feature>
<sequence length="197" mass="22531">MLVVNHLTCKLNNKIIVEDVSFRINKGEIIGLVGENGIGKSTLTETLMGIRKCDQGDITWDKGVRKAVFFQESQFPNFITIKEAIKLFHNSQIKDSALERLIALDDFIDDLQMIDQLSGGQKRILDFILTVSSAPNFLILDEPMNHLDQERQTLIWNMMNHLKQHGVSMLIIMHDKEALTTLCHRIYRLDKGNLTLL</sequence>
<dbReference type="Proteomes" id="UP000285625">
    <property type="component" value="Unassembled WGS sequence"/>
</dbReference>
<name>A0A418JGM7_STAHY</name>
<evidence type="ECO:0000256" key="2">
    <source>
        <dbReference type="ARBA" id="ARBA00022840"/>
    </source>
</evidence>
<keyword evidence="2 4" id="KW-0067">ATP-binding</keyword>